<dbReference type="RefSeq" id="WP_070016083.1">
    <property type="nucleotide sequence ID" value="NZ_LJGW01000139.1"/>
</dbReference>
<dbReference type="AlphaFoldDB" id="A0A1E7L8G9"/>
<dbReference type="Pfam" id="PF19876">
    <property type="entry name" value="DUF6349"/>
    <property type="match status" value="1"/>
</dbReference>
<name>A0A1E7L8G9_9ACTN</name>
<accession>A0A1E7L8G9</accession>
<proteinExistence type="predicted"/>
<gene>
    <name evidence="1" type="ORF">AN218_08115</name>
</gene>
<evidence type="ECO:0000313" key="1">
    <source>
        <dbReference type="EMBL" id="OEV12469.1"/>
    </source>
</evidence>
<dbReference type="EMBL" id="LJGW01000139">
    <property type="protein sequence ID" value="OEV12469.1"/>
    <property type="molecule type" value="Genomic_DNA"/>
</dbReference>
<protein>
    <submittedName>
        <fullName evidence="1">Uncharacterized protein</fullName>
    </submittedName>
</protein>
<organism evidence="1 2">
    <name type="scientific">Streptomyces nanshensis</name>
    <dbReference type="NCBI Taxonomy" id="518642"/>
    <lineage>
        <taxon>Bacteria</taxon>
        <taxon>Bacillati</taxon>
        <taxon>Actinomycetota</taxon>
        <taxon>Actinomycetes</taxon>
        <taxon>Kitasatosporales</taxon>
        <taxon>Streptomycetaceae</taxon>
        <taxon>Streptomyces</taxon>
    </lineage>
</organism>
<sequence length="202" mass="23248">MCENDDDRAWARLPGAQARQTFYWRVINARSRWIERHYPHRNRVWHIVPFHPGGAYSDDDFCTWPPGRCIPTLLQRDDERGRTRYRGACLACTWEGAGHPPSTRRTAANGPIEDAHDHAWPGWRALPYAPSAALDEPHGPAWQHLAALYPPGWLSAGAPLLRPRRSPYVPHRPTYRHRPCYLLRRPAPARRPCTEETPGTLF</sequence>
<evidence type="ECO:0000313" key="2">
    <source>
        <dbReference type="Proteomes" id="UP000176005"/>
    </source>
</evidence>
<dbReference type="InterPro" id="IPR045930">
    <property type="entry name" value="DUF6349"/>
</dbReference>
<dbReference type="Proteomes" id="UP000176005">
    <property type="component" value="Unassembled WGS sequence"/>
</dbReference>
<comment type="caution">
    <text evidence="1">The sequence shown here is derived from an EMBL/GenBank/DDBJ whole genome shotgun (WGS) entry which is preliminary data.</text>
</comment>
<reference evidence="1 2" key="1">
    <citation type="journal article" date="2016" name="Front. Microbiol.">
        <title>Comparative Genomics Analysis of Streptomyces Species Reveals Their Adaptation to the Marine Environment and Their Diversity at the Genomic Level.</title>
        <authorList>
            <person name="Tian X."/>
            <person name="Zhang Z."/>
            <person name="Yang T."/>
            <person name="Chen M."/>
            <person name="Li J."/>
            <person name="Chen F."/>
            <person name="Yang J."/>
            <person name="Li W."/>
            <person name="Zhang B."/>
            <person name="Zhang Z."/>
            <person name="Wu J."/>
            <person name="Zhang C."/>
            <person name="Long L."/>
            <person name="Xiao J."/>
        </authorList>
    </citation>
    <scope>NUCLEOTIDE SEQUENCE [LARGE SCALE GENOMIC DNA]</scope>
    <source>
        <strain evidence="1 2">SCSIO 10429</strain>
    </source>
</reference>
<keyword evidence="2" id="KW-1185">Reference proteome</keyword>